<gene>
    <name evidence="1" type="ORF">HLUCCX14_17060</name>
</gene>
<dbReference type="GO" id="GO:0030001">
    <property type="term" value="P:metal ion transport"/>
    <property type="evidence" value="ECO:0007669"/>
    <property type="project" value="InterPro"/>
</dbReference>
<dbReference type="InterPro" id="IPR006127">
    <property type="entry name" value="ZnuA-like"/>
</dbReference>
<proteinExistence type="predicted"/>
<dbReference type="PANTHER" id="PTHR42953:SF2">
    <property type="entry name" value="ADHESION PROTEIN"/>
    <property type="match status" value="1"/>
</dbReference>
<organism evidence="1 2">
    <name type="scientific">Marinobacter excellens HL-55</name>
    <dbReference type="NCBI Taxonomy" id="1305731"/>
    <lineage>
        <taxon>Bacteria</taxon>
        <taxon>Pseudomonadati</taxon>
        <taxon>Pseudomonadota</taxon>
        <taxon>Gammaproteobacteria</taxon>
        <taxon>Pseudomonadales</taxon>
        <taxon>Marinobacteraceae</taxon>
        <taxon>Marinobacter</taxon>
    </lineage>
</organism>
<dbReference type="SUPFAM" id="SSF53807">
    <property type="entry name" value="Helical backbone' metal receptor"/>
    <property type="match status" value="1"/>
</dbReference>
<accession>A0A0P7Y9F7</accession>
<reference evidence="1 2" key="1">
    <citation type="submission" date="2015-09" db="EMBL/GenBank/DDBJ databases">
        <title>Identification and resolution of microdiversity through metagenomic sequencing of parallel consortia.</title>
        <authorList>
            <person name="Nelson W.C."/>
            <person name="Romine M.F."/>
            <person name="Lindemann S.R."/>
        </authorList>
    </citation>
    <scope>NUCLEOTIDE SEQUENCE [LARGE SCALE GENOMIC DNA]</scope>
    <source>
        <strain evidence="1">HL-55</strain>
    </source>
</reference>
<dbReference type="EMBL" id="LJZQ01000041">
    <property type="protein sequence ID" value="KPQ26877.1"/>
    <property type="molecule type" value="Genomic_DNA"/>
</dbReference>
<evidence type="ECO:0000313" key="2">
    <source>
        <dbReference type="Proteomes" id="UP000050416"/>
    </source>
</evidence>
<dbReference type="STRING" id="1305731.GCA_000934705_00185"/>
<protein>
    <submittedName>
        <fullName evidence="1">Zinc/manganese transport system substrate-binding protein</fullName>
    </submittedName>
</protein>
<dbReference type="Gene3D" id="3.40.50.1980">
    <property type="entry name" value="Nitrogenase molybdenum iron protein domain"/>
    <property type="match status" value="2"/>
</dbReference>
<dbReference type="Pfam" id="PF01297">
    <property type="entry name" value="ZnuA"/>
    <property type="match status" value="1"/>
</dbReference>
<evidence type="ECO:0000313" key="1">
    <source>
        <dbReference type="EMBL" id="KPQ26877.1"/>
    </source>
</evidence>
<dbReference type="InterPro" id="IPR050492">
    <property type="entry name" value="Bact_metal-bind_prot9"/>
</dbReference>
<dbReference type="PATRIC" id="fig|1305731.5.peg.2376"/>
<dbReference type="PANTHER" id="PTHR42953">
    <property type="entry name" value="HIGH-AFFINITY ZINC UPTAKE SYSTEM PROTEIN ZNUA-RELATED"/>
    <property type="match status" value="1"/>
</dbReference>
<dbReference type="Proteomes" id="UP000050416">
    <property type="component" value="Unassembled WGS sequence"/>
</dbReference>
<name>A0A0P7Y9F7_9GAMM</name>
<dbReference type="GO" id="GO:0046872">
    <property type="term" value="F:metal ion binding"/>
    <property type="evidence" value="ECO:0007669"/>
    <property type="project" value="InterPro"/>
</dbReference>
<comment type="caution">
    <text evidence="1">The sequence shown here is derived from an EMBL/GenBank/DDBJ whole genome shotgun (WGS) entry which is preliminary data.</text>
</comment>
<dbReference type="AlphaFoldDB" id="A0A0P7Y9F7"/>
<sequence>MGIDMRFGQWFLIAFLFGLASMPARADFEVFACEPEWTSLVREFMPDARFTTATSYLQDPHYIEARPSLIAAMRRADIAVCTGASLEAGWLPTLLQRAGNPKIQSGRPGLFFAADHARLHAPHEHVDRSMGDVHPEGNPHVHLSPDQLPRIAEALADRLGELRPDAATDIQARYIKWRVRWNNHRAEWQEKAKGLQGQAVVIQHTSFGYLLRWLGVEATIDLEPKPGLPPSASHLSELLSEPGLDAAGAILIASHQDRQPAEWLAKRTGKPVLVFPGTVTDEAPTETLAGLITTIVNGLEETMAGASYGSL</sequence>